<dbReference type="PANTHER" id="PTHR12522">
    <property type="entry name" value="ZINC-FINGER PROTEIN NOLZ1-RELATED"/>
    <property type="match status" value="1"/>
</dbReference>
<dbReference type="GO" id="GO:0005634">
    <property type="term" value="C:nucleus"/>
    <property type="evidence" value="ECO:0007669"/>
    <property type="project" value="TreeGrafter"/>
</dbReference>
<dbReference type="RefSeq" id="XP_014256188.1">
    <property type="nucleotide sequence ID" value="XM_014400702.2"/>
</dbReference>
<feature type="compositionally biased region" description="Low complexity" evidence="6">
    <location>
        <begin position="51"/>
        <end position="62"/>
    </location>
</feature>
<evidence type="ECO:0000256" key="1">
    <source>
        <dbReference type="ARBA" id="ARBA00010144"/>
    </source>
</evidence>
<dbReference type="PANTHER" id="PTHR12522:SF5">
    <property type="entry name" value="ZINC FINGER PROTEIN NOC"/>
    <property type="match status" value="1"/>
</dbReference>
<proteinExistence type="inferred from homology"/>
<feature type="region of interest" description="Disordered" evidence="6">
    <location>
        <begin position="48"/>
        <end position="153"/>
    </location>
</feature>
<dbReference type="Gene3D" id="3.30.160.60">
    <property type="entry name" value="Classic Zinc Finger"/>
    <property type="match status" value="1"/>
</dbReference>
<feature type="compositionally biased region" description="Polar residues" evidence="6">
    <location>
        <begin position="8"/>
        <end position="17"/>
    </location>
</feature>
<evidence type="ECO:0000256" key="4">
    <source>
        <dbReference type="ARBA" id="ARBA00022833"/>
    </source>
</evidence>
<dbReference type="AlphaFoldDB" id="A0A8I6S336"/>
<evidence type="ECO:0000256" key="6">
    <source>
        <dbReference type="SAM" id="MobiDB-lite"/>
    </source>
</evidence>
<dbReference type="GO" id="GO:0008270">
    <property type="term" value="F:zinc ion binding"/>
    <property type="evidence" value="ECO:0007669"/>
    <property type="project" value="UniProtKB-KW"/>
</dbReference>
<dbReference type="OMA" id="CNWISGE"/>
<evidence type="ECO:0000256" key="3">
    <source>
        <dbReference type="ARBA" id="ARBA00022771"/>
    </source>
</evidence>
<accession>A0A8I6S336</accession>
<reference evidence="8" key="1">
    <citation type="submission" date="2022-01" db="UniProtKB">
        <authorList>
            <consortium name="EnsemblMetazoa"/>
        </authorList>
    </citation>
    <scope>IDENTIFICATION</scope>
</reference>
<dbReference type="InterPro" id="IPR051520">
    <property type="entry name" value="Elbow/Noc_ZnFinger"/>
</dbReference>
<evidence type="ECO:0000256" key="5">
    <source>
        <dbReference type="PROSITE-ProRule" id="PRU00042"/>
    </source>
</evidence>
<protein>
    <recommendedName>
        <fullName evidence="7">C2H2-type domain-containing protein</fullName>
    </recommendedName>
</protein>
<organism evidence="8 9">
    <name type="scientific">Cimex lectularius</name>
    <name type="common">Bed bug</name>
    <name type="synonym">Acanthia lectularia</name>
    <dbReference type="NCBI Taxonomy" id="79782"/>
    <lineage>
        <taxon>Eukaryota</taxon>
        <taxon>Metazoa</taxon>
        <taxon>Ecdysozoa</taxon>
        <taxon>Arthropoda</taxon>
        <taxon>Hexapoda</taxon>
        <taxon>Insecta</taxon>
        <taxon>Pterygota</taxon>
        <taxon>Neoptera</taxon>
        <taxon>Paraneoptera</taxon>
        <taxon>Hemiptera</taxon>
        <taxon>Heteroptera</taxon>
        <taxon>Panheteroptera</taxon>
        <taxon>Cimicomorpha</taxon>
        <taxon>Cimicidae</taxon>
        <taxon>Cimex</taxon>
    </lineage>
</organism>
<dbReference type="Proteomes" id="UP000494040">
    <property type="component" value="Unassembled WGS sequence"/>
</dbReference>
<feature type="compositionally biased region" description="Polar residues" evidence="6">
    <location>
        <begin position="71"/>
        <end position="88"/>
    </location>
</feature>
<dbReference type="GeneID" id="106670402"/>
<keyword evidence="3 5" id="KW-0863">Zinc-finger</keyword>
<sequence>MVVLENSDIMTSPSGHQYLQPDYLSPLPTTLDAKKSPLALLAQTCSQIGADSPSTKPLLPSLDKPKKSTERSSATPPKSHDLSASSKNGLAFKPYEANVLTKKNETPRPASKPSSEPEEKRRTPSRKSASPKDGKSPSSDKNADKSSDSGASPIIRSGLEVLQGHPKDLPLGFKPPLGPLGLPPGCCPPGLEANPAFRPPLAGHMMYPGPYMSYARVKTPGGGEALVPVCKDPYCGGCQVGMHSALMGGTCPSGCTQCEHQKYLISSLLPPHPLAYVGRPYVCNWISGESYCGKRFTSSEELLTHLRSHTADTSLLNPLRYPNPPLSPLSAARYHPYGKPGALPTSLQSPFSAFNPTLAPYYSPYLYGQRIGAAVHP</sequence>
<dbReference type="PROSITE" id="PS50157">
    <property type="entry name" value="ZINC_FINGER_C2H2_2"/>
    <property type="match status" value="1"/>
</dbReference>
<keyword evidence="9" id="KW-1185">Reference proteome</keyword>
<dbReference type="InterPro" id="IPR013087">
    <property type="entry name" value="Znf_C2H2_type"/>
</dbReference>
<name>A0A8I6S336_CIMLE</name>
<comment type="similarity">
    <text evidence="1">Belongs to the Elbow/Noc family.</text>
</comment>
<keyword evidence="4" id="KW-0862">Zinc</keyword>
<dbReference type="KEGG" id="clec:106670402"/>
<keyword evidence="2" id="KW-0479">Metal-binding</keyword>
<dbReference type="EnsemblMetazoa" id="XM_014400702.2">
    <property type="protein sequence ID" value="XP_014256188.1"/>
    <property type="gene ID" value="LOC106670402"/>
</dbReference>
<dbReference type="GO" id="GO:0045892">
    <property type="term" value="P:negative regulation of DNA-templated transcription"/>
    <property type="evidence" value="ECO:0007669"/>
    <property type="project" value="TreeGrafter"/>
</dbReference>
<evidence type="ECO:0000259" key="7">
    <source>
        <dbReference type="PROSITE" id="PS50157"/>
    </source>
</evidence>
<dbReference type="OrthoDB" id="10054079at2759"/>
<evidence type="ECO:0000256" key="2">
    <source>
        <dbReference type="ARBA" id="ARBA00022723"/>
    </source>
</evidence>
<evidence type="ECO:0000313" key="8">
    <source>
        <dbReference type="EnsemblMetazoa" id="XP_014256188.1"/>
    </source>
</evidence>
<feature type="domain" description="C2H2-type" evidence="7">
    <location>
        <begin position="281"/>
        <end position="314"/>
    </location>
</feature>
<dbReference type="CTD" id="34847"/>
<evidence type="ECO:0000313" key="9">
    <source>
        <dbReference type="Proteomes" id="UP000494040"/>
    </source>
</evidence>
<feature type="region of interest" description="Disordered" evidence="6">
    <location>
        <begin position="1"/>
        <end position="25"/>
    </location>
</feature>